<dbReference type="PANTHER" id="PTHR40066">
    <property type="entry name" value="UPF0473 PROTEIN CBO2561/CLC_2432"/>
    <property type="match status" value="1"/>
</dbReference>
<sequence>MTDIHDDTLVLTDELGNEITAKIILTFESEEFNKSYVVYQLDDEDEEEYHAASFNPEDGDEGTLGQIETDEEWDLIEEVLESFLEEDEEEQE</sequence>
<accession>A0A7L6N4M0</accession>
<dbReference type="InterPro" id="IPR009711">
    <property type="entry name" value="UPF0473"/>
</dbReference>
<dbReference type="Pfam" id="PF06949">
    <property type="entry name" value="DUF1292"/>
    <property type="match status" value="1"/>
</dbReference>
<dbReference type="HAMAP" id="MF_01448">
    <property type="entry name" value="UPF0473"/>
    <property type="match status" value="1"/>
</dbReference>
<organism evidence="2 3">
    <name type="scientific">Hujiaoplasma nucleasis</name>
    <dbReference type="NCBI Taxonomy" id="2725268"/>
    <lineage>
        <taxon>Bacteria</taxon>
        <taxon>Bacillati</taxon>
        <taxon>Mycoplasmatota</taxon>
        <taxon>Mollicutes</taxon>
        <taxon>Candidatus Izemoplasmatales</taxon>
        <taxon>Hujiaoplasmataceae</taxon>
        <taxon>Hujiaoplasma</taxon>
    </lineage>
</organism>
<comment type="similarity">
    <text evidence="1">Belongs to the UPF0473 family.</text>
</comment>
<evidence type="ECO:0000313" key="3">
    <source>
        <dbReference type="Proteomes" id="UP000512167"/>
    </source>
</evidence>
<proteinExistence type="inferred from homology"/>
<dbReference type="AlphaFoldDB" id="A0A7L6N4M0"/>
<dbReference type="Proteomes" id="UP000512167">
    <property type="component" value="Chromosome"/>
</dbReference>
<keyword evidence="3" id="KW-1185">Reference proteome</keyword>
<name>A0A7L6N4M0_9MOLU</name>
<dbReference type="RefSeq" id="WP_312031923.1">
    <property type="nucleotide sequence ID" value="NZ_CP051151.1"/>
</dbReference>
<gene>
    <name evidence="2" type="ORF">HF295_00695</name>
</gene>
<dbReference type="KEGG" id="tbk:HF295_00695"/>
<evidence type="ECO:0000313" key="2">
    <source>
        <dbReference type="EMBL" id="QLY39454.1"/>
    </source>
</evidence>
<dbReference type="EMBL" id="CP051151">
    <property type="protein sequence ID" value="QLY39454.1"/>
    <property type="molecule type" value="Genomic_DNA"/>
</dbReference>
<evidence type="ECO:0000256" key="1">
    <source>
        <dbReference type="ARBA" id="ARBA00008439"/>
    </source>
</evidence>
<dbReference type="PANTHER" id="PTHR40066:SF1">
    <property type="entry name" value="UPF0473 PROTEIN CBO2561_CLC_2432"/>
    <property type="match status" value="1"/>
</dbReference>
<protein>
    <submittedName>
        <fullName evidence="2">DUF1292 domain-containing protein</fullName>
    </submittedName>
</protein>
<reference evidence="2 3" key="1">
    <citation type="submission" date="2020-04" db="EMBL/GenBank/DDBJ databases">
        <authorList>
            <person name="Zheng R.K."/>
            <person name="Sun C.M."/>
        </authorList>
    </citation>
    <scope>NUCLEOTIDE SEQUENCE [LARGE SCALE GENOMIC DNA]</scope>
    <source>
        <strain evidence="3">zrk29</strain>
    </source>
</reference>